<dbReference type="STRING" id="13706.A0A1X2HVG0"/>
<evidence type="ECO:0000256" key="5">
    <source>
        <dbReference type="SAM" id="MobiDB-lite"/>
    </source>
</evidence>
<dbReference type="InterPro" id="IPR045269">
    <property type="entry name" value="Atg1-like"/>
</dbReference>
<dbReference type="Pfam" id="PF00069">
    <property type="entry name" value="Pkinase"/>
    <property type="match status" value="1"/>
</dbReference>
<dbReference type="EMBL" id="MCGN01000001">
    <property type="protein sequence ID" value="ORZ03533.1"/>
    <property type="molecule type" value="Genomic_DNA"/>
</dbReference>
<dbReference type="Proteomes" id="UP000242180">
    <property type="component" value="Unassembled WGS sequence"/>
</dbReference>
<dbReference type="PROSITE" id="PS00108">
    <property type="entry name" value="PROTEIN_KINASE_ST"/>
    <property type="match status" value="1"/>
</dbReference>
<evidence type="ECO:0000313" key="8">
    <source>
        <dbReference type="Proteomes" id="UP000242180"/>
    </source>
</evidence>
<reference evidence="7 8" key="1">
    <citation type="submission" date="2016-07" db="EMBL/GenBank/DDBJ databases">
        <title>Pervasive Adenine N6-methylation of Active Genes in Fungi.</title>
        <authorList>
            <consortium name="DOE Joint Genome Institute"/>
            <person name="Mondo S.J."/>
            <person name="Dannebaum R.O."/>
            <person name="Kuo R.C."/>
            <person name="Labutti K."/>
            <person name="Haridas S."/>
            <person name="Kuo A."/>
            <person name="Salamov A."/>
            <person name="Ahrendt S.R."/>
            <person name="Lipzen A."/>
            <person name="Sullivan W."/>
            <person name="Andreopoulos W.B."/>
            <person name="Clum A."/>
            <person name="Lindquist E."/>
            <person name="Daum C."/>
            <person name="Ramamoorthy G.K."/>
            <person name="Gryganskyi A."/>
            <person name="Culley D."/>
            <person name="Magnuson J.K."/>
            <person name="James T.Y."/>
            <person name="O'Malley M.A."/>
            <person name="Stajich J.E."/>
            <person name="Spatafora J.W."/>
            <person name="Visel A."/>
            <person name="Grigoriev I.V."/>
        </authorList>
    </citation>
    <scope>NUCLEOTIDE SEQUENCE [LARGE SCALE GENOMIC DNA]</scope>
    <source>
        <strain evidence="7 8">NRRL 2496</strain>
    </source>
</reference>
<dbReference type="PROSITE" id="PS50011">
    <property type="entry name" value="PROTEIN_KINASE_DOM"/>
    <property type="match status" value="1"/>
</dbReference>
<evidence type="ECO:0000256" key="1">
    <source>
        <dbReference type="ARBA" id="ARBA00022741"/>
    </source>
</evidence>
<proteinExistence type="inferred from homology"/>
<keyword evidence="7" id="KW-0808">Transferase</keyword>
<evidence type="ECO:0000313" key="7">
    <source>
        <dbReference type="EMBL" id="ORZ03533.1"/>
    </source>
</evidence>
<evidence type="ECO:0000256" key="3">
    <source>
        <dbReference type="PROSITE-ProRule" id="PRU10141"/>
    </source>
</evidence>
<dbReference type="InterPro" id="IPR008271">
    <property type="entry name" value="Ser/Thr_kinase_AS"/>
</dbReference>
<keyword evidence="2 3" id="KW-0067">ATP-binding</keyword>
<feature type="compositionally biased region" description="Basic residues" evidence="5">
    <location>
        <begin position="452"/>
        <end position="463"/>
    </location>
</feature>
<comment type="similarity">
    <text evidence="4">Belongs to the protein kinase superfamily.</text>
</comment>
<feature type="region of interest" description="Disordered" evidence="5">
    <location>
        <begin position="388"/>
        <end position="410"/>
    </location>
</feature>
<keyword evidence="7" id="KW-0418">Kinase</keyword>
<feature type="domain" description="Protein kinase" evidence="6">
    <location>
        <begin position="24"/>
        <end position="288"/>
    </location>
</feature>
<comment type="caution">
    <text evidence="7">The sequence shown here is derived from an EMBL/GenBank/DDBJ whole genome shotgun (WGS) entry which is preliminary data.</text>
</comment>
<feature type="compositionally biased region" description="Low complexity" evidence="5">
    <location>
        <begin position="435"/>
        <end position="451"/>
    </location>
</feature>
<evidence type="ECO:0000256" key="2">
    <source>
        <dbReference type="ARBA" id="ARBA00022840"/>
    </source>
</evidence>
<dbReference type="SUPFAM" id="SSF56112">
    <property type="entry name" value="Protein kinase-like (PK-like)"/>
    <property type="match status" value="1"/>
</dbReference>
<dbReference type="SMART" id="SM00220">
    <property type="entry name" value="S_TKc"/>
    <property type="match status" value="1"/>
</dbReference>
<gene>
    <name evidence="7" type="ORF">BCR43DRAFT_483530</name>
</gene>
<keyword evidence="8" id="KW-1185">Reference proteome</keyword>
<accession>A0A1X2HVG0</accession>
<dbReference type="GO" id="GO:0010506">
    <property type="term" value="P:regulation of autophagy"/>
    <property type="evidence" value="ECO:0007669"/>
    <property type="project" value="InterPro"/>
</dbReference>
<name>A0A1X2HVG0_SYNRA</name>
<dbReference type="GO" id="GO:0005737">
    <property type="term" value="C:cytoplasm"/>
    <property type="evidence" value="ECO:0007669"/>
    <property type="project" value="TreeGrafter"/>
</dbReference>
<keyword evidence="4" id="KW-0723">Serine/threonine-protein kinase</keyword>
<feature type="region of interest" description="Disordered" evidence="5">
    <location>
        <begin position="346"/>
        <end position="367"/>
    </location>
</feature>
<feature type="region of interest" description="Disordered" evidence="5">
    <location>
        <begin position="429"/>
        <end position="463"/>
    </location>
</feature>
<dbReference type="PROSITE" id="PS00107">
    <property type="entry name" value="PROTEIN_KINASE_ATP"/>
    <property type="match status" value="1"/>
</dbReference>
<feature type="compositionally biased region" description="Low complexity" evidence="5">
    <location>
        <begin position="389"/>
        <end position="410"/>
    </location>
</feature>
<dbReference type="GO" id="GO:0004674">
    <property type="term" value="F:protein serine/threonine kinase activity"/>
    <property type="evidence" value="ECO:0007669"/>
    <property type="project" value="UniProtKB-KW"/>
</dbReference>
<dbReference type="PANTHER" id="PTHR24348:SF68">
    <property type="entry name" value="SERINE_THREONINE-PROTEIN KINASE ATG1C"/>
    <property type="match status" value="1"/>
</dbReference>
<feature type="binding site" evidence="3">
    <location>
        <position position="53"/>
    </location>
    <ligand>
        <name>ATP</name>
        <dbReference type="ChEBI" id="CHEBI:30616"/>
    </ligand>
</feature>
<dbReference type="PANTHER" id="PTHR24348">
    <property type="entry name" value="SERINE/THREONINE-PROTEIN KINASE UNC-51-RELATED"/>
    <property type="match status" value="1"/>
</dbReference>
<dbReference type="GO" id="GO:0005524">
    <property type="term" value="F:ATP binding"/>
    <property type="evidence" value="ECO:0007669"/>
    <property type="project" value="UniProtKB-UniRule"/>
</dbReference>
<organism evidence="7 8">
    <name type="scientific">Syncephalastrum racemosum</name>
    <name type="common">Filamentous fungus</name>
    <dbReference type="NCBI Taxonomy" id="13706"/>
    <lineage>
        <taxon>Eukaryota</taxon>
        <taxon>Fungi</taxon>
        <taxon>Fungi incertae sedis</taxon>
        <taxon>Mucoromycota</taxon>
        <taxon>Mucoromycotina</taxon>
        <taxon>Mucoromycetes</taxon>
        <taxon>Mucorales</taxon>
        <taxon>Syncephalastraceae</taxon>
        <taxon>Syncephalastrum</taxon>
    </lineage>
</organism>
<keyword evidence="1 3" id="KW-0547">Nucleotide-binding</keyword>
<sequence length="492" mass="54913">MQQQQQQQFNPNILIDHRIDNGSICLIRILGKGSYGVVYLGRHISTDKLYAVKVFLNKNQHVDEITLHAKINNHPNVLRILNVVQEAGFTFVVLEYAPDGDLFKTITDPASSIVGNDKAIRAIFLQIIDALQHCHRHGVSHRDLKPENILMFGKNRIKLADFGLATTMHVSCDLGWGSSFYMSPECQGGQVRNDVHIKGYATQQSDVWSLGIILINLVTSRNPWVTATKDNETFAAYARRPHKFLKHLLPSISHELDDILTRILCVDPALRISLPELRLRILRCKSFTEPVPTTAPMAATGSIRPSPMAATQHQQYLRRCPQREHCDKKIRYPSANVTAQYQLDSEQKRQHNIKKNRISRPESTAAATMMECSSSTAETMLEYIRGYDSSSASSPTSTASPSASPSQPSSLFTRKVKNNARMVPAVLVPSRQVISSSSSESSASSTDGPTTPRHRSPSPPHHRSLAKATANLYAAHRQRNHDLFSVVDQYLP</sequence>
<dbReference type="OrthoDB" id="541276at2759"/>
<evidence type="ECO:0000259" key="6">
    <source>
        <dbReference type="PROSITE" id="PS50011"/>
    </source>
</evidence>
<dbReference type="InterPro" id="IPR000719">
    <property type="entry name" value="Prot_kinase_dom"/>
</dbReference>
<evidence type="ECO:0000256" key="4">
    <source>
        <dbReference type="RuleBase" id="RU000304"/>
    </source>
</evidence>
<dbReference type="InParanoid" id="A0A1X2HVG0"/>
<dbReference type="Gene3D" id="1.10.510.10">
    <property type="entry name" value="Transferase(Phosphotransferase) domain 1"/>
    <property type="match status" value="1"/>
</dbReference>
<dbReference type="InterPro" id="IPR017441">
    <property type="entry name" value="Protein_kinase_ATP_BS"/>
</dbReference>
<dbReference type="AlphaFoldDB" id="A0A1X2HVG0"/>
<dbReference type="InterPro" id="IPR011009">
    <property type="entry name" value="Kinase-like_dom_sf"/>
</dbReference>
<protein>
    <submittedName>
        <fullName evidence="7">Kinase-like domain-containing protein</fullName>
    </submittedName>
</protein>